<evidence type="ECO:0000256" key="12">
    <source>
        <dbReference type="HAMAP-Rule" id="MF_00129"/>
    </source>
</evidence>
<keyword evidence="5 12" id="KW-0963">Cytoplasm</keyword>
<dbReference type="InterPro" id="IPR026904">
    <property type="entry name" value="MnmG_C"/>
</dbReference>
<dbReference type="PRINTS" id="PR00411">
    <property type="entry name" value="PNDRDTASEI"/>
</dbReference>
<evidence type="ECO:0000256" key="7">
    <source>
        <dbReference type="ARBA" id="ARBA00022694"/>
    </source>
</evidence>
<dbReference type="Gene3D" id="1.10.10.1800">
    <property type="entry name" value="tRNA uridine 5-carboxymethylaminomethyl modification enzyme MnmG/GidA"/>
    <property type="match status" value="1"/>
</dbReference>
<dbReference type="Pfam" id="PF01134">
    <property type="entry name" value="GIDA"/>
    <property type="match status" value="1"/>
</dbReference>
<feature type="binding site" evidence="12">
    <location>
        <position position="127"/>
    </location>
    <ligand>
        <name>FAD</name>
        <dbReference type="ChEBI" id="CHEBI:57692"/>
    </ligand>
</feature>
<dbReference type="GO" id="GO:0005829">
    <property type="term" value="C:cytosol"/>
    <property type="evidence" value="ECO:0007669"/>
    <property type="project" value="TreeGrafter"/>
</dbReference>
<feature type="binding site" evidence="12">
    <location>
        <begin position="274"/>
        <end position="288"/>
    </location>
    <ligand>
        <name>NAD(+)</name>
        <dbReference type="ChEBI" id="CHEBI:57540"/>
    </ligand>
</feature>
<reference evidence="14 15" key="1">
    <citation type="submission" date="2015-05" db="EMBL/GenBank/DDBJ databases">
        <title>Comparison of genome.</title>
        <authorList>
            <person name="Zheng Z."/>
            <person name="Sun M."/>
        </authorList>
    </citation>
    <scope>NUCLEOTIDE SEQUENCE [LARGE SCALE GENOMIC DNA]</scope>
    <source>
        <strain evidence="14 15">G25-74</strain>
    </source>
</reference>
<evidence type="ECO:0000313" key="14">
    <source>
        <dbReference type="EMBL" id="OAK75441.1"/>
    </source>
</evidence>
<feature type="binding site" evidence="12">
    <location>
        <position position="371"/>
    </location>
    <ligand>
        <name>FAD</name>
        <dbReference type="ChEBI" id="CHEBI:57692"/>
    </ligand>
</feature>
<dbReference type="FunFam" id="3.50.50.60:FF:000002">
    <property type="entry name" value="tRNA uridine 5-carboxymethylaminomethyl modification enzyme MnmG"/>
    <property type="match status" value="1"/>
</dbReference>
<keyword evidence="9 12" id="KW-0520">NAD</keyword>
<dbReference type="InterPro" id="IPR047001">
    <property type="entry name" value="MnmG_C_subdom"/>
</dbReference>
<dbReference type="Pfam" id="PF21680">
    <property type="entry name" value="GIDA_C_1st"/>
    <property type="match status" value="1"/>
</dbReference>
<proteinExistence type="inferred from homology"/>
<dbReference type="InterPro" id="IPR044920">
    <property type="entry name" value="MnmG_C_subdom_sf"/>
</dbReference>
<name>A0A178A5R2_9BACI</name>
<gene>
    <name evidence="12" type="primary">mnmG</name>
    <name evidence="12" type="synonym">gidA</name>
    <name evidence="14" type="ORF">ABB05_01655</name>
</gene>
<evidence type="ECO:0000256" key="10">
    <source>
        <dbReference type="ARBA" id="ARBA00025948"/>
    </source>
</evidence>
<comment type="subcellular location">
    <subcellularLocation>
        <location evidence="12">Cytoplasm</location>
    </subcellularLocation>
</comment>
<dbReference type="Gene3D" id="3.50.50.60">
    <property type="entry name" value="FAD/NAD(P)-binding domain"/>
    <property type="match status" value="2"/>
</dbReference>
<dbReference type="GO" id="GO:0002098">
    <property type="term" value="P:tRNA wobble uridine modification"/>
    <property type="evidence" value="ECO:0007669"/>
    <property type="project" value="InterPro"/>
</dbReference>
<dbReference type="FunFam" id="1.10.150.570:FF:000001">
    <property type="entry name" value="tRNA uridine 5-carboxymethylaminomethyl modification enzyme MnmG"/>
    <property type="match status" value="1"/>
</dbReference>
<dbReference type="InterPro" id="IPR040131">
    <property type="entry name" value="MnmG_N"/>
</dbReference>
<evidence type="ECO:0000256" key="9">
    <source>
        <dbReference type="ARBA" id="ARBA00023027"/>
    </source>
</evidence>
<dbReference type="OrthoDB" id="9815560at2"/>
<evidence type="ECO:0000256" key="6">
    <source>
        <dbReference type="ARBA" id="ARBA00022630"/>
    </source>
</evidence>
<dbReference type="PANTHER" id="PTHR11806">
    <property type="entry name" value="GLUCOSE INHIBITED DIVISION PROTEIN A"/>
    <property type="match status" value="1"/>
</dbReference>
<comment type="subunit">
    <text evidence="10 12">Homodimer. Heterotetramer of two MnmE and two MnmG subunits.</text>
</comment>
<dbReference type="Proteomes" id="UP000077881">
    <property type="component" value="Unassembled WGS sequence"/>
</dbReference>
<evidence type="ECO:0000256" key="8">
    <source>
        <dbReference type="ARBA" id="ARBA00022827"/>
    </source>
</evidence>
<feature type="binding site" evidence="12">
    <location>
        <begin position="15"/>
        <end position="20"/>
    </location>
    <ligand>
        <name>FAD</name>
        <dbReference type="ChEBI" id="CHEBI:57692"/>
    </ligand>
</feature>
<dbReference type="FunFam" id="3.50.50.60:FF:000063">
    <property type="entry name" value="tRNA uridine 5-carboxymethylaminomethyl modification enzyme MnmG"/>
    <property type="match status" value="1"/>
</dbReference>
<evidence type="ECO:0000256" key="2">
    <source>
        <dbReference type="ARBA" id="ARBA00003717"/>
    </source>
</evidence>
<dbReference type="GO" id="GO:0050660">
    <property type="term" value="F:flavin adenine dinucleotide binding"/>
    <property type="evidence" value="ECO:0007669"/>
    <property type="project" value="UniProtKB-UniRule"/>
</dbReference>
<evidence type="ECO:0000256" key="11">
    <source>
        <dbReference type="ARBA" id="ARBA00031800"/>
    </source>
</evidence>
<dbReference type="InterPro" id="IPR002218">
    <property type="entry name" value="MnmG-rel"/>
</dbReference>
<dbReference type="InterPro" id="IPR036188">
    <property type="entry name" value="FAD/NAD-bd_sf"/>
</dbReference>
<keyword evidence="7 12" id="KW-0819">tRNA processing</keyword>
<dbReference type="NCBIfam" id="TIGR00136">
    <property type="entry name" value="mnmG_gidA"/>
    <property type="match status" value="1"/>
</dbReference>
<dbReference type="InterPro" id="IPR020595">
    <property type="entry name" value="MnmG-rel_CS"/>
</dbReference>
<keyword evidence="8 12" id="KW-0274">FAD</keyword>
<evidence type="ECO:0000259" key="13">
    <source>
        <dbReference type="SMART" id="SM01228"/>
    </source>
</evidence>
<dbReference type="Gene3D" id="1.10.150.570">
    <property type="entry name" value="GidA associated domain, C-terminal subdomain"/>
    <property type="match status" value="1"/>
</dbReference>
<dbReference type="Pfam" id="PF13932">
    <property type="entry name" value="SAM_GIDA_C"/>
    <property type="match status" value="1"/>
</dbReference>
<comment type="caution">
    <text evidence="14">The sequence shown here is derived from an EMBL/GenBank/DDBJ whole genome shotgun (WGS) entry which is preliminary data.</text>
</comment>
<evidence type="ECO:0000256" key="1">
    <source>
        <dbReference type="ARBA" id="ARBA00001974"/>
    </source>
</evidence>
<feature type="binding site" evidence="12">
    <location>
        <position position="182"/>
    </location>
    <ligand>
        <name>FAD</name>
        <dbReference type="ChEBI" id="CHEBI:57692"/>
    </ligand>
</feature>
<keyword evidence="15" id="KW-1185">Reference proteome</keyword>
<dbReference type="PROSITE" id="PS01281">
    <property type="entry name" value="GIDA_2"/>
    <property type="match status" value="1"/>
</dbReference>
<keyword evidence="6 12" id="KW-0285">Flavoprotein</keyword>
<evidence type="ECO:0000313" key="15">
    <source>
        <dbReference type="Proteomes" id="UP000077881"/>
    </source>
</evidence>
<evidence type="ECO:0000256" key="4">
    <source>
        <dbReference type="ARBA" id="ARBA00020461"/>
    </source>
</evidence>
<dbReference type="RefSeq" id="WP_064467535.1">
    <property type="nucleotide sequence ID" value="NZ_JAGGKH010000008.1"/>
</dbReference>
<dbReference type="InterPro" id="IPR049312">
    <property type="entry name" value="GIDA_C_N"/>
</dbReference>
<sequence>MQQYEAGQYDVIVIGAGHAGCEAGLAAARMGAKTLMLTLNLDMIAFMPCNPSIGGPAKGVVVREIDALGGEMAKNIDKTYIQMRMLNTGKGPAVQALRAQADKTLYQQEMKNTLESEPNLTLLQAMVDELVLEDGVCKGIITHTGAIFRGEAVVITTGTFLRGEIILGELKYSSGPNNQKPSIKLAEYLQEIGFEMERFKTGTPPRINSKTIDYSKTEIQPGDEEPRAFSYETTKFITDQLPCWLTYTNLQTHQLIDENLHRSPMFSGMIKGTGARYCPSIEDKVVRFNDKPRHQIFLEPEGRHTNEVYVQGLSTSLPEEVQHQLITTVPGLENAKMMRPGYAIEYDAIVPTQLWPTLETKKIKNLYTAGQINGTSGYEEAAAQGIMAGINAASRVLGKDEVILSRSDAYIGVLIDDLVTKGTNEPYRLLTSRAEYRLLLRHDNADLRLTELGHQIGLISDERYEKFTDKKAAIEKEIKRFRSTFIKPNEQTQAVIKEAGGSALKDGIRAADLVKRPEMSYQKVIGLIPLEEELPEDVIEQVEIQLKYEGYIEKSLQQVEKLKKLENKKIPEQIDYEAINGIATEARQKLMKVRPLSIAQASRISGVNPSDISILLVYIEQGKIAKIAEDIAQ</sequence>
<dbReference type="AlphaFoldDB" id="A0A178A5R2"/>
<dbReference type="InterPro" id="IPR004416">
    <property type="entry name" value="MnmG"/>
</dbReference>
<dbReference type="PATRIC" id="fig|217031.6.peg.352"/>
<dbReference type="PANTHER" id="PTHR11806:SF0">
    <property type="entry name" value="PROTEIN MTO1 HOMOLOG, MITOCHONDRIAL"/>
    <property type="match status" value="1"/>
</dbReference>
<dbReference type="FunFam" id="1.10.10.1800:FF:000001">
    <property type="entry name" value="tRNA uridine 5-carboxymethylaminomethyl modification enzyme MnmG"/>
    <property type="match status" value="1"/>
</dbReference>
<feature type="domain" description="tRNA uridine 5-carboxymethylaminomethyl modification enzyme C-terminal subdomain" evidence="13">
    <location>
        <begin position="546"/>
        <end position="617"/>
    </location>
</feature>
<dbReference type="SMART" id="SM01228">
    <property type="entry name" value="GIDA_assoc_3"/>
    <property type="match status" value="1"/>
</dbReference>
<protein>
    <recommendedName>
        <fullName evidence="4 12">tRNA uridine 5-carboxymethylaminomethyl modification enzyme MnmG</fullName>
    </recommendedName>
    <alternativeName>
        <fullName evidence="11 12">Glucose-inhibited division protein A</fullName>
    </alternativeName>
</protein>
<evidence type="ECO:0000256" key="5">
    <source>
        <dbReference type="ARBA" id="ARBA00022490"/>
    </source>
</evidence>
<dbReference type="PROSITE" id="PS01280">
    <property type="entry name" value="GIDA_1"/>
    <property type="match status" value="1"/>
</dbReference>
<evidence type="ECO:0000256" key="3">
    <source>
        <dbReference type="ARBA" id="ARBA00007653"/>
    </source>
</evidence>
<dbReference type="EMBL" id="LDJR01000011">
    <property type="protein sequence ID" value="OAK75441.1"/>
    <property type="molecule type" value="Genomic_DNA"/>
</dbReference>
<comment type="cofactor">
    <cofactor evidence="1 12">
        <name>FAD</name>
        <dbReference type="ChEBI" id="CHEBI:57692"/>
    </cofactor>
</comment>
<comment type="function">
    <text evidence="2 12">NAD-binding protein involved in the addition of a carboxymethylaminomethyl (cmnm) group at the wobble position (U34) of certain tRNAs, forming tRNA-cmnm(5)s(2)U34.</text>
</comment>
<dbReference type="HAMAP" id="MF_00129">
    <property type="entry name" value="MnmG_GidA"/>
    <property type="match status" value="1"/>
</dbReference>
<dbReference type="GO" id="GO:0030488">
    <property type="term" value="P:tRNA methylation"/>
    <property type="evidence" value="ECO:0007669"/>
    <property type="project" value="TreeGrafter"/>
</dbReference>
<organism evidence="14 15">
    <name type="scientific">Lederbergia galactosidilytica</name>
    <dbReference type="NCBI Taxonomy" id="217031"/>
    <lineage>
        <taxon>Bacteria</taxon>
        <taxon>Bacillati</taxon>
        <taxon>Bacillota</taxon>
        <taxon>Bacilli</taxon>
        <taxon>Bacillales</taxon>
        <taxon>Bacillaceae</taxon>
        <taxon>Lederbergia</taxon>
    </lineage>
</organism>
<dbReference type="STRING" id="217031.ABB05_01655"/>
<accession>A0A178A5R2</accession>
<comment type="similarity">
    <text evidence="3 12">Belongs to the MnmG family.</text>
</comment>
<dbReference type="SUPFAM" id="SSF51905">
    <property type="entry name" value="FAD/NAD(P)-binding domain"/>
    <property type="match status" value="1"/>
</dbReference>